<feature type="transmembrane region" description="Helical" evidence="2">
    <location>
        <begin position="39"/>
        <end position="57"/>
    </location>
</feature>
<proteinExistence type="predicted"/>
<feature type="compositionally biased region" description="Low complexity" evidence="1">
    <location>
        <begin position="76"/>
        <end position="104"/>
    </location>
</feature>
<dbReference type="PANTHER" id="PTHR40038:SF1">
    <property type="entry name" value="MEMBRANE-ASSOCIATED PROTEIN TCAA"/>
    <property type="match status" value="1"/>
</dbReference>
<protein>
    <submittedName>
        <fullName evidence="4">YARHG domain-containing protein</fullName>
    </submittedName>
</protein>
<evidence type="ECO:0000256" key="2">
    <source>
        <dbReference type="SAM" id="Phobius"/>
    </source>
</evidence>
<name>A0ABS6DV11_9FIRM</name>
<evidence type="ECO:0000313" key="4">
    <source>
        <dbReference type="EMBL" id="MBU5335678.1"/>
    </source>
</evidence>
<keyword evidence="5" id="KW-1185">Reference proteome</keyword>
<dbReference type="SMART" id="SM01324">
    <property type="entry name" value="YARHG"/>
    <property type="match status" value="1"/>
</dbReference>
<feature type="domain" description="YARHG" evidence="3">
    <location>
        <begin position="123"/>
        <end position="205"/>
    </location>
</feature>
<dbReference type="PANTHER" id="PTHR40038">
    <property type="entry name" value="MEMBRANE-ASSOCIATED PROTEIN TCAA"/>
    <property type="match status" value="1"/>
</dbReference>
<dbReference type="Proteomes" id="UP001196301">
    <property type="component" value="Unassembled WGS sequence"/>
</dbReference>
<keyword evidence="2" id="KW-0472">Membrane</keyword>
<feature type="region of interest" description="Disordered" evidence="1">
    <location>
        <begin position="68"/>
        <end position="126"/>
    </location>
</feature>
<organism evidence="4 5">
    <name type="scientific">Intestinibacter bartlettii</name>
    <dbReference type="NCBI Taxonomy" id="261299"/>
    <lineage>
        <taxon>Bacteria</taxon>
        <taxon>Bacillati</taxon>
        <taxon>Bacillota</taxon>
        <taxon>Clostridia</taxon>
        <taxon>Peptostreptococcales</taxon>
        <taxon>Peptostreptococcaceae</taxon>
        <taxon>Intestinibacter</taxon>
    </lineage>
</organism>
<dbReference type="EMBL" id="JAHLOQ010000008">
    <property type="protein sequence ID" value="MBU5335678.1"/>
    <property type="molecule type" value="Genomic_DNA"/>
</dbReference>
<keyword evidence="2" id="KW-1133">Transmembrane helix</keyword>
<evidence type="ECO:0000256" key="1">
    <source>
        <dbReference type="SAM" id="MobiDB-lite"/>
    </source>
</evidence>
<dbReference type="Pfam" id="PF13308">
    <property type="entry name" value="YARHG"/>
    <property type="match status" value="1"/>
</dbReference>
<evidence type="ECO:0000259" key="3">
    <source>
        <dbReference type="SMART" id="SM01324"/>
    </source>
</evidence>
<gene>
    <name evidence="4" type="ORF">KQI20_04420</name>
</gene>
<accession>A0ABS6DV11</accession>
<feature type="compositionally biased region" description="Low complexity" evidence="1">
    <location>
        <begin position="112"/>
        <end position="123"/>
    </location>
</feature>
<keyword evidence="2" id="KW-0812">Transmembrane</keyword>
<evidence type="ECO:0000313" key="5">
    <source>
        <dbReference type="Proteomes" id="UP001196301"/>
    </source>
</evidence>
<comment type="caution">
    <text evidence="4">The sequence shown here is derived from an EMBL/GenBank/DDBJ whole genome shotgun (WGS) entry which is preliminary data.</text>
</comment>
<reference evidence="4 5" key="1">
    <citation type="submission" date="2021-06" db="EMBL/GenBank/DDBJ databases">
        <authorList>
            <person name="Sun Q."/>
            <person name="Li D."/>
        </authorList>
    </citation>
    <scope>NUCLEOTIDE SEQUENCE [LARGE SCALE GENOMIC DNA]</scope>
    <source>
        <strain evidence="4 5">N19</strain>
    </source>
</reference>
<dbReference type="InterPro" id="IPR025582">
    <property type="entry name" value="YARHG_dom"/>
</dbReference>
<sequence length="205" mass="23327">MKICEKCGFENSNDLYYCKNCGTSLGEPVKESKNDNYKIAIPILIASIALIVGGIFLSKDGFSNNQNNTESLEELNSGSTSNRNNTNNNFDSNYDSSSENNDSDNSNKSRDNSSTNNTKNNSSEYIIPDSDTRYLTRSELSGYSSDQLAYIRNEIFARHGYIFEKSKYRNYFSSKSWYKPDSSFNYEYDLNKIEKANVDLIKSME</sequence>
<dbReference type="RefSeq" id="WP_216568818.1">
    <property type="nucleotide sequence ID" value="NZ_JAHLOQ010000008.1"/>
</dbReference>